<gene>
    <name evidence="1" type="ORF">S01H1_74882</name>
</gene>
<dbReference type="AlphaFoldDB" id="X0XQL7"/>
<proteinExistence type="predicted"/>
<sequence>VQRCCRLVYEEIRCFRFQWVCRRGYTRCRCGGGPDILADSPSRPFKRCTCETIGRYCRLLGRDCCLRCPCRASTGLDILSQPGAIIRHYPLGGGVGTVSHAGRSVDSLISDPGAQFIVCLLRAAGIHPACYWALSQLGIANSPGCKRNPVSSQRRSLVGVEEVTAGIFLTRFDP</sequence>
<comment type="caution">
    <text evidence="1">The sequence shown here is derived from an EMBL/GenBank/DDBJ whole genome shotgun (WGS) entry which is preliminary data.</text>
</comment>
<accession>X0XQL7</accession>
<protein>
    <submittedName>
        <fullName evidence="1">Uncharacterized protein</fullName>
    </submittedName>
</protein>
<evidence type="ECO:0000313" key="1">
    <source>
        <dbReference type="EMBL" id="GAG45449.1"/>
    </source>
</evidence>
<name>X0XQL7_9ZZZZ</name>
<dbReference type="EMBL" id="BARS01050124">
    <property type="protein sequence ID" value="GAG45449.1"/>
    <property type="molecule type" value="Genomic_DNA"/>
</dbReference>
<reference evidence="1" key="1">
    <citation type="journal article" date="2014" name="Front. Microbiol.">
        <title>High frequency of phylogenetically diverse reductive dehalogenase-homologous genes in deep subseafloor sedimentary metagenomes.</title>
        <authorList>
            <person name="Kawai M."/>
            <person name="Futagami T."/>
            <person name="Toyoda A."/>
            <person name="Takaki Y."/>
            <person name="Nishi S."/>
            <person name="Hori S."/>
            <person name="Arai W."/>
            <person name="Tsubouchi T."/>
            <person name="Morono Y."/>
            <person name="Uchiyama I."/>
            <person name="Ito T."/>
            <person name="Fujiyama A."/>
            <person name="Inagaki F."/>
            <person name="Takami H."/>
        </authorList>
    </citation>
    <scope>NUCLEOTIDE SEQUENCE</scope>
    <source>
        <strain evidence="1">Expedition CK06-06</strain>
    </source>
</reference>
<feature type="non-terminal residue" evidence="1">
    <location>
        <position position="1"/>
    </location>
</feature>
<organism evidence="1">
    <name type="scientific">marine sediment metagenome</name>
    <dbReference type="NCBI Taxonomy" id="412755"/>
    <lineage>
        <taxon>unclassified sequences</taxon>
        <taxon>metagenomes</taxon>
        <taxon>ecological metagenomes</taxon>
    </lineage>
</organism>